<organism evidence="2 3">
    <name type="scientific">Carnobacterium antarcticum</name>
    <dbReference type="NCBI Taxonomy" id="2126436"/>
    <lineage>
        <taxon>Bacteria</taxon>
        <taxon>Bacillati</taxon>
        <taxon>Bacillota</taxon>
        <taxon>Bacilli</taxon>
        <taxon>Lactobacillales</taxon>
        <taxon>Carnobacteriaceae</taxon>
        <taxon>Carnobacterium</taxon>
    </lineage>
</organism>
<keyword evidence="3" id="KW-1185">Reference proteome</keyword>
<feature type="transmembrane region" description="Helical" evidence="1">
    <location>
        <begin position="37"/>
        <end position="55"/>
    </location>
</feature>
<keyword evidence="1" id="KW-0812">Transmembrane</keyword>
<gene>
    <name evidence="2" type="ORF">ACFSBK_10940</name>
</gene>
<accession>A0ABW4NU22</accession>
<dbReference type="Proteomes" id="UP001597285">
    <property type="component" value="Unassembled WGS sequence"/>
</dbReference>
<evidence type="ECO:0000313" key="2">
    <source>
        <dbReference type="EMBL" id="MFD1800362.1"/>
    </source>
</evidence>
<protein>
    <submittedName>
        <fullName evidence="2">EbsA family protein</fullName>
    </submittedName>
</protein>
<dbReference type="Pfam" id="PF17255">
    <property type="entry name" value="EbsA"/>
    <property type="match status" value="1"/>
</dbReference>
<dbReference type="InterPro" id="IPR020215">
    <property type="entry name" value="EbsA-like"/>
</dbReference>
<keyword evidence="1" id="KW-0472">Membrane</keyword>
<reference evidence="3" key="1">
    <citation type="journal article" date="2019" name="Int. J. Syst. Evol. Microbiol.">
        <title>The Global Catalogue of Microorganisms (GCM) 10K type strain sequencing project: providing services to taxonomists for standard genome sequencing and annotation.</title>
        <authorList>
            <consortium name="The Broad Institute Genomics Platform"/>
            <consortium name="The Broad Institute Genome Sequencing Center for Infectious Disease"/>
            <person name="Wu L."/>
            <person name="Ma J."/>
        </authorList>
    </citation>
    <scope>NUCLEOTIDE SEQUENCE [LARGE SCALE GENOMIC DNA]</scope>
    <source>
        <strain evidence="3">KCTC 42143</strain>
    </source>
</reference>
<evidence type="ECO:0000256" key="1">
    <source>
        <dbReference type="SAM" id="Phobius"/>
    </source>
</evidence>
<dbReference type="EMBL" id="JBHUFF010000020">
    <property type="protein sequence ID" value="MFD1800362.1"/>
    <property type="molecule type" value="Genomic_DNA"/>
</dbReference>
<keyword evidence="1" id="KW-1133">Transmembrane helix</keyword>
<evidence type="ECO:0000313" key="3">
    <source>
        <dbReference type="Proteomes" id="UP001597285"/>
    </source>
</evidence>
<feature type="transmembrane region" description="Helical" evidence="1">
    <location>
        <begin position="61"/>
        <end position="79"/>
    </location>
</feature>
<dbReference type="RefSeq" id="WP_197408973.1">
    <property type="nucleotide sequence ID" value="NZ_JBHSQC010000008.1"/>
</dbReference>
<proteinExistence type="predicted"/>
<comment type="caution">
    <text evidence="2">The sequence shown here is derived from an EMBL/GenBank/DDBJ whole genome shotgun (WGS) entry which is preliminary data.</text>
</comment>
<name>A0ABW4NU22_9LACT</name>
<sequence length="164" mass="18576">MCYDKCVVSLDEAGECQIVKAELALKVRLSLEPAFQIIYWSICWLTFFISLIGILEGQHFSGISIFMSVTCLILLYFGFGSTLKLSKDSFELTYFRGFKKKSYSMFLLSKLVLSEQRTIQAEFADSAEPLVFYLNQKNKKKLVTAIQQLAPAVLIETAEAINQV</sequence>